<evidence type="ECO:0000313" key="2">
    <source>
        <dbReference type="Proteomes" id="UP000827092"/>
    </source>
</evidence>
<accession>A0AAV6TM76</accession>
<keyword evidence="2" id="KW-1185">Reference proteome</keyword>
<dbReference type="Proteomes" id="UP000827092">
    <property type="component" value="Unassembled WGS sequence"/>
</dbReference>
<protein>
    <submittedName>
        <fullName evidence="1">Uncharacterized protein</fullName>
    </submittedName>
</protein>
<name>A0AAV6TM76_9ARAC</name>
<proteinExistence type="predicted"/>
<dbReference type="AlphaFoldDB" id="A0AAV6TM76"/>
<comment type="caution">
    <text evidence="1">The sequence shown here is derived from an EMBL/GenBank/DDBJ whole genome shotgun (WGS) entry which is preliminary data.</text>
</comment>
<evidence type="ECO:0000313" key="1">
    <source>
        <dbReference type="EMBL" id="KAG8172728.1"/>
    </source>
</evidence>
<sequence length="174" mass="20242">MSHLTETLLRALNTHQTVILFGNAGRYHEALEHALSPHVMIYDEEGFRYKGRHVTLVVEPEFGQTIHPQQLVLTSHLDLTFFDPALVLVCHMPTLQSTAPHSNEKGEPFLVTTLNPHEAYLQILARAENTPRPWYIVMHPSVRQKWKEPLERSQVECRKWIKDEKLLNHYFGFV</sequence>
<organism evidence="1 2">
    <name type="scientific">Oedothorax gibbosus</name>
    <dbReference type="NCBI Taxonomy" id="931172"/>
    <lineage>
        <taxon>Eukaryota</taxon>
        <taxon>Metazoa</taxon>
        <taxon>Ecdysozoa</taxon>
        <taxon>Arthropoda</taxon>
        <taxon>Chelicerata</taxon>
        <taxon>Arachnida</taxon>
        <taxon>Araneae</taxon>
        <taxon>Araneomorphae</taxon>
        <taxon>Entelegynae</taxon>
        <taxon>Araneoidea</taxon>
        <taxon>Linyphiidae</taxon>
        <taxon>Erigoninae</taxon>
        <taxon>Oedothorax</taxon>
    </lineage>
</organism>
<gene>
    <name evidence="1" type="ORF">JTE90_003917</name>
</gene>
<dbReference type="EMBL" id="JAFNEN010002434">
    <property type="protein sequence ID" value="KAG8172728.1"/>
    <property type="molecule type" value="Genomic_DNA"/>
</dbReference>
<reference evidence="1 2" key="1">
    <citation type="journal article" date="2022" name="Nat. Ecol. Evol.">
        <title>A masculinizing supergene underlies an exaggerated male reproductive morph in a spider.</title>
        <authorList>
            <person name="Hendrickx F."/>
            <person name="De Corte Z."/>
            <person name="Sonet G."/>
            <person name="Van Belleghem S.M."/>
            <person name="Kostlbacher S."/>
            <person name="Vangestel C."/>
        </authorList>
    </citation>
    <scope>NUCLEOTIDE SEQUENCE [LARGE SCALE GENOMIC DNA]</scope>
    <source>
        <strain evidence="1">W744_W776</strain>
    </source>
</reference>